<sequence>MQATETLFEIRRLGYRHLPSYRDIRQEAVMECPEEFGIAAEQEFARSDQWYLNRLSTSLVLGGFDHGGWLSGAVALDLRQTTAGNEVAVLSGMYLRTHARRSGRSRQLLQAAIFHAFERSPTIVLAVTFSNRRARLLYVAAGFREWKAGPPEAGGDISAGEVLMRLDQEDHSSTNGFCP</sequence>
<evidence type="ECO:0000313" key="3">
    <source>
        <dbReference type="Proteomes" id="UP000318939"/>
    </source>
</evidence>
<dbReference type="Pfam" id="PF00583">
    <property type="entry name" value="Acetyltransf_1"/>
    <property type="match status" value="1"/>
</dbReference>
<proteinExistence type="predicted"/>
<organism evidence="2 3">
    <name type="scientific">Rhizobium rhododendri</name>
    <dbReference type="NCBI Taxonomy" id="2506430"/>
    <lineage>
        <taxon>Bacteria</taxon>
        <taxon>Pseudomonadati</taxon>
        <taxon>Pseudomonadota</taxon>
        <taxon>Alphaproteobacteria</taxon>
        <taxon>Hyphomicrobiales</taxon>
        <taxon>Rhizobiaceae</taxon>
        <taxon>Rhizobium/Agrobacterium group</taxon>
        <taxon>Rhizobium</taxon>
    </lineage>
</organism>
<keyword evidence="2" id="KW-0614">Plasmid</keyword>
<dbReference type="InterPro" id="IPR000182">
    <property type="entry name" value="GNAT_dom"/>
</dbReference>
<geneLocation type="plasmid" evidence="2 3">
    <name>unnamed1</name>
</geneLocation>
<evidence type="ECO:0000313" key="2">
    <source>
        <dbReference type="EMBL" id="WFS24967.1"/>
    </source>
</evidence>
<dbReference type="InterPro" id="IPR016181">
    <property type="entry name" value="Acyl_CoA_acyltransferase"/>
</dbReference>
<keyword evidence="3" id="KW-1185">Reference proteome</keyword>
<protein>
    <submittedName>
        <fullName evidence="2">GNAT family N-acetyltransferase</fullName>
    </submittedName>
</protein>
<dbReference type="EMBL" id="CP117268">
    <property type="protein sequence ID" value="WFS24967.1"/>
    <property type="molecule type" value="Genomic_DNA"/>
</dbReference>
<feature type="domain" description="N-acetyltransferase" evidence="1">
    <location>
        <begin position="8"/>
        <end position="169"/>
    </location>
</feature>
<reference evidence="2 3" key="1">
    <citation type="journal article" date="2019" name="Phytopathology">
        <title>A Novel Group of Rhizobium tumorigenes-Like Agrobacteria Associated with Crown Gall Disease of Rhododendron and Blueberry.</title>
        <authorList>
            <person name="Kuzmanovic N."/>
            <person name="Behrens P."/>
            <person name="Idczak E."/>
            <person name="Wagner S."/>
            <person name="Gotz M."/>
            <person name="Sproer C."/>
            <person name="Bunk B."/>
            <person name="Overmann J."/>
            <person name="Smalla K."/>
        </authorList>
    </citation>
    <scope>NUCLEOTIDE SEQUENCE [LARGE SCALE GENOMIC DNA]</scope>
    <source>
        <strain evidence="3">rho-6.2</strain>
    </source>
</reference>
<dbReference type="Proteomes" id="UP000318939">
    <property type="component" value="Plasmid unnamed1"/>
</dbReference>
<reference evidence="2 3" key="2">
    <citation type="journal article" date="2023" name="MicrobiologyOpen">
        <title>Genomics of the tumorigenes clade of the family Rhizobiaceae and description of Rhizobium rhododendri sp. nov.</title>
        <authorList>
            <person name="Kuzmanovic N."/>
            <person name="diCenzo G.C."/>
            <person name="Bunk B."/>
            <person name="Sproeer C."/>
            <person name="Fruehling A."/>
            <person name="Neumann-Schaal M."/>
            <person name="Overmann J."/>
            <person name="Smalla K."/>
        </authorList>
    </citation>
    <scope>NUCLEOTIDE SEQUENCE [LARGE SCALE GENOMIC DNA]</scope>
    <source>
        <strain evidence="3">rho-6.2</strain>
        <plasmid evidence="2 3">unnamed1</plasmid>
    </source>
</reference>
<dbReference type="SUPFAM" id="SSF55729">
    <property type="entry name" value="Acyl-CoA N-acyltransferases (Nat)"/>
    <property type="match status" value="1"/>
</dbReference>
<dbReference type="Gene3D" id="3.40.630.30">
    <property type="match status" value="1"/>
</dbReference>
<dbReference type="RefSeq" id="WP_161991007.1">
    <property type="nucleotide sequence ID" value="NZ_CP117268.1"/>
</dbReference>
<name>A0ABY8IP73_9HYPH</name>
<dbReference type="PROSITE" id="PS51186">
    <property type="entry name" value="GNAT"/>
    <property type="match status" value="1"/>
</dbReference>
<accession>A0ABY8IP73</accession>
<evidence type="ECO:0000259" key="1">
    <source>
        <dbReference type="PROSITE" id="PS51186"/>
    </source>
</evidence>
<gene>
    <name evidence="2" type="ORF">PR018_21980</name>
</gene>